<evidence type="ECO:0000313" key="6">
    <source>
        <dbReference type="Proteomes" id="UP000238479"/>
    </source>
</evidence>
<sequence length="197" mass="20374">MTAISSCNGACKTLNDCAGQLICINQKCNDDPDVGTHICGGGGGGGSSPSPSPNNCRPFGTLVCKGKSYPKYSCSPPVTSSTKALLTLNDFSEGGDGGGPSECDEQYHPNSEQVVALSTGWFDNKSRCGKLIRIQASNGKTTTAKVVDECDSRNGCDKEHAGQPTCGNNIVDGSASVWNALGLDQNQGKVSVTWSMA</sequence>
<comment type="caution">
    <text evidence="5">The sequence shown here is derived from an EMBL/GenBank/DDBJ whole genome shotgun (WGS) entry which is preliminary data.</text>
</comment>
<gene>
    <name evidence="5" type="ORF">RchiOBHm_Chr5g0058241</name>
</gene>
<protein>
    <submittedName>
        <fullName evidence="5">Putative rlpA-like protein, double-psi beta-barrel</fullName>
    </submittedName>
</protein>
<evidence type="ECO:0000256" key="3">
    <source>
        <dbReference type="ARBA" id="ARBA00022525"/>
    </source>
</evidence>
<comment type="subcellular location">
    <subcellularLocation>
        <location evidence="1">Secreted</location>
    </subcellularLocation>
</comment>
<dbReference type="SUPFAM" id="SSF50685">
    <property type="entry name" value="Barwin-like endoglucanases"/>
    <property type="match status" value="1"/>
</dbReference>
<comment type="similarity">
    <text evidence="2">Belongs to the kiwellin family.</text>
</comment>
<dbReference type="AlphaFoldDB" id="A0A2P6QH40"/>
<dbReference type="InterPro" id="IPR039271">
    <property type="entry name" value="Kiwellin-like"/>
</dbReference>
<reference evidence="5 6" key="1">
    <citation type="journal article" date="2018" name="Nat. Genet.">
        <title>The Rosa genome provides new insights in the design of modern roses.</title>
        <authorList>
            <person name="Bendahmane M."/>
        </authorList>
    </citation>
    <scope>NUCLEOTIDE SEQUENCE [LARGE SCALE GENOMIC DNA]</scope>
    <source>
        <strain evidence="6">cv. Old Blush</strain>
    </source>
</reference>
<proteinExistence type="inferred from homology"/>
<evidence type="ECO:0000256" key="2">
    <source>
        <dbReference type="ARBA" id="ARBA00005592"/>
    </source>
</evidence>
<organism evidence="5 6">
    <name type="scientific">Rosa chinensis</name>
    <name type="common">China rose</name>
    <dbReference type="NCBI Taxonomy" id="74649"/>
    <lineage>
        <taxon>Eukaryota</taxon>
        <taxon>Viridiplantae</taxon>
        <taxon>Streptophyta</taxon>
        <taxon>Embryophyta</taxon>
        <taxon>Tracheophyta</taxon>
        <taxon>Spermatophyta</taxon>
        <taxon>Magnoliopsida</taxon>
        <taxon>eudicotyledons</taxon>
        <taxon>Gunneridae</taxon>
        <taxon>Pentapetalae</taxon>
        <taxon>rosids</taxon>
        <taxon>fabids</taxon>
        <taxon>Rosales</taxon>
        <taxon>Rosaceae</taxon>
        <taxon>Rosoideae</taxon>
        <taxon>Rosoideae incertae sedis</taxon>
        <taxon>Rosa</taxon>
    </lineage>
</organism>
<dbReference type="Pfam" id="PF24300">
    <property type="entry name" value="KWL1"/>
    <property type="match status" value="1"/>
</dbReference>
<dbReference type="OMA" id="MYHKNTE"/>
<keyword evidence="4" id="KW-0732">Signal</keyword>
<dbReference type="CDD" id="cd22270">
    <property type="entry name" value="DPBB_kiwellin-like"/>
    <property type="match status" value="1"/>
</dbReference>
<keyword evidence="6" id="KW-1185">Reference proteome</keyword>
<evidence type="ECO:0000256" key="1">
    <source>
        <dbReference type="ARBA" id="ARBA00004613"/>
    </source>
</evidence>
<dbReference type="GO" id="GO:0005576">
    <property type="term" value="C:extracellular region"/>
    <property type="evidence" value="ECO:0007669"/>
    <property type="project" value="UniProtKB-SubCell"/>
</dbReference>
<dbReference type="Proteomes" id="UP000238479">
    <property type="component" value="Chromosome 5"/>
</dbReference>
<evidence type="ECO:0000313" key="5">
    <source>
        <dbReference type="EMBL" id="PRQ33494.1"/>
    </source>
</evidence>
<accession>A0A2P6QH40</accession>
<dbReference type="EMBL" id="PDCK01000043">
    <property type="protein sequence ID" value="PRQ33494.1"/>
    <property type="molecule type" value="Genomic_DNA"/>
</dbReference>
<dbReference type="Gramene" id="PRQ33494">
    <property type="protein sequence ID" value="PRQ33494"/>
    <property type="gene ID" value="RchiOBHm_Chr5g0058241"/>
</dbReference>
<keyword evidence="3" id="KW-0964">Secreted</keyword>
<dbReference type="PANTHER" id="PTHR33191">
    <property type="entry name" value="RIPENING-RELATED PROTEIN 2-RELATED"/>
    <property type="match status" value="1"/>
</dbReference>
<dbReference type="STRING" id="74649.A0A2P6QH40"/>
<dbReference type="PANTHER" id="PTHR33191:SF9">
    <property type="entry name" value="RIPENING-RELATED PROTEIN 2-RELATED"/>
    <property type="match status" value="1"/>
</dbReference>
<dbReference type="Gene3D" id="2.40.40.10">
    <property type="entry name" value="RlpA-like domain"/>
    <property type="match status" value="1"/>
</dbReference>
<name>A0A2P6QH40_ROSCH</name>
<dbReference type="InterPro" id="IPR036908">
    <property type="entry name" value="RlpA-like_sf"/>
</dbReference>
<evidence type="ECO:0000256" key="4">
    <source>
        <dbReference type="ARBA" id="ARBA00022729"/>
    </source>
</evidence>